<evidence type="ECO:0000256" key="4">
    <source>
        <dbReference type="ARBA" id="ARBA00022692"/>
    </source>
</evidence>
<evidence type="ECO:0000256" key="7">
    <source>
        <dbReference type="ARBA" id="ARBA00024033"/>
    </source>
</evidence>
<protein>
    <submittedName>
        <fullName evidence="10">Membrane protein</fullName>
    </submittedName>
</protein>
<reference evidence="11" key="1">
    <citation type="submission" date="2023-07" db="EMBL/GenBank/DDBJ databases">
        <title>Whole genome shotgun sequence of Streptomyces nojiriensis NBRC 13794.</title>
        <authorList>
            <person name="Komaki H."/>
            <person name="Tamura T."/>
        </authorList>
    </citation>
    <scope>NUCLEOTIDE SEQUENCE [LARGE SCALE GENOMIC DNA]</scope>
    <source>
        <strain evidence="11">NBRC 13794</strain>
    </source>
</reference>
<keyword evidence="2" id="KW-1003">Cell membrane</keyword>
<evidence type="ECO:0000256" key="6">
    <source>
        <dbReference type="ARBA" id="ARBA00023136"/>
    </source>
</evidence>
<name>A0ABQ3T039_9ACTN</name>
<feature type="transmembrane region" description="Helical" evidence="9">
    <location>
        <begin position="123"/>
        <end position="146"/>
    </location>
</feature>
<evidence type="ECO:0000256" key="9">
    <source>
        <dbReference type="SAM" id="Phobius"/>
    </source>
</evidence>
<keyword evidence="6 9" id="KW-0472">Membrane</keyword>
<evidence type="ECO:0000256" key="2">
    <source>
        <dbReference type="ARBA" id="ARBA00022475"/>
    </source>
</evidence>
<proteinExistence type="inferred from homology"/>
<feature type="transmembrane region" description="Helical" evidence="9">
    <location>
        <begin position="167"/>
        <end position="190"/>
    </location>
</feature>
<comment type="caution">
    <text evidence="10">The sequence shown here is derived from an EMBL/GenBank/DDBJ whole genome shotgun (WGS) entry which is preliminary data.</text>
</comment>
<gene>
    <name evidence="10" type="ORF">Snoj_76930</name>
</gene>
<sequence>MGLRPSIWLMKWENQVAGNRGAGDEGAGDGDTGGGGAGSRVIGWLLQPAARSWQLVSLAVLLGIAVSTSLRANWGSDNAFVVKAAETLLAGGSPYEDKRFLYLPSAVLMAVPEALLPREVLRWLLPLGMSGLLGAGWLAALRIFAVPLRSRFAVGGFAVFALVYKPYVNLVLIGNWTAISAAALPVALLLAQRRSWGSAGLVVGLAIACKPMLVPLGLLFLVARRWRALAAAVLVPLGFSLAGALVMPSPSLFFTKTLPFLLQGQDSYALPWDASPIAVLPRLGVPAPVAVLVAFAGAGAGLWAAWVRWRREDADGGELRLVETSCMVMLAAFLVSRPSFDHYLLVVLPLLMASVVRPDAAARSPWFWAVLGPQVAGIPWPSELEAKRRAFKDCATLCGLAFVLARRALRPGRVTLEPVTTAGSPPRTEPECAATPAESASRTAF</sequence>
<evidence type="ECO:0000256" key="5">
    <source>
        <dbReference type="ARBA" id="ARBA00022989"/>
    </source>
</evidence>
<keyword evidence="3" id="KW-0808">Transferase</keyword>
<evidence type="ECO:0000313" key="10">
    <source>
        <dbReference type="EMBL" id="GHI73775.1"/>
    </source>
</evidence>
<keyword evidence="11" id="KW-1185">Reference proteome</keyword>
<comment type="similarity">
    <text evidence="7">Belongs to the glycosyltransferase 87 family.</text>
</comment>
<evidence type="ECO:0000256" key="1">
    <source>
        <dbReference type="ARBA" id="ARBA00004651"/>
    </source>
</evidence>
<evidence type="ECO:0000256" key="8">
    <source>
        <dbReference type="SAM" id="MobiDB-lite"/>
    </source>
</evidence>
<dbReference type="Pfam" id="PF09594">
    <property type="entry name" value="GT87"/>
    <property type="match status" value="1"/>
</dbReference>
<feature type="transmembrane region" description="Helical" evidence="9">
    <location>
        <begin position="285"/>
        <end position="307"/>
    </location>
</feature>
<organism evidence="10 11">
    <name type="scientific">Streptomyces nojiriensis</name>
    <dbReference type="NCBI Taxonomy" id="66374"/>
    <lineage>
        <taxon>Bacteria</taxon>
        <taxon>Bacillati</taxon>
        <taxon>Actinomycetota</taxon>
        <taxon>Actinomycetes</taxon>
        <taxon>Kitasatosporales</taxon>
        <taxon>Streptomycetaceae</taxon>
        <taxon>Streptomyces</taxon>
    </lineage>
</organism>
<keyword evidence="4 9" id="KW-0812">Transmembrane</keyword>
<dbReference type="EMBL" id="BNEC01000005">
    <property type="protein sequence ID" value="GHI73775.1"/>
    <property type="molecule type" value="Genomic_DNA"/>
</dbReference>
<evidence type="ECO:0000313" key="11">
    <source>
        <dbReference type="Proteomes" id="UP000613974"/>
    </source>
</evidence>
<evidence type="ECO:0000256" key="3">
    <source>
        <dbReference type="ARBA" id="ARBA00022679"/>
    </source>
</evidence>
<dbReference type="InterPro" id="IPR018584">
    <property type="entry name" value="GT87"/>
</dbReference>
<feature type="transmembrane region" description="Helical" evidence="9">
    <location>
        <begin position="196"/>
        <end position="221"/>
    </location>
</feature>
<comment type="subcellular location">
    <subcellularLocation>
        <location evidence="1">Cell membrane</location>
        <topology evidence="1">Multi-pass membrane protein</topology>
    </subcellularLocation>
</comment>
<keyword evidence="5 9" id="KW-1133">Transmembrane helix</keyword>
<dbReference type="Proteomes" id="UP000613974">
    <property type="component" value="Unassembled WGS sequence"/>
</dbReference>
<feature type="transmembrane region" description="Helical" evidence="9">
    <location>
        <begin position="228"/>
        <end position="247"/>
    </location>
</feature>
<feature type="region of interest" description="Disordered" evidence="8">
    <location>
        <begin position="416"/>
        <end position="445"/>
    </location>
</feature>
<accession>A0ABQ3T039</accession>